<protein>
    <submittedName>
        <fullName evidence="1">Uncharacterized protein</fullName>
    </submittedName>
</protein>
<keyword evidence="2" id="KW-1185">Reference proteome</keyword>
<reference evidence="1 2" key="1">
    <citation type="journal article" date="2012" name="J. Bacteriol.">
        <title>Complete genome sequences of Methylophaga sp. strain JAM1 and Methylophaga sp. strain JAM7.</title>
        <authorList>
            <person name="Villeneuve C."/>
            <person name="Martineau C."/>
            <person name="Mauffrey F."/>
            <person name="Villemur R."/>
        </authorList>
    </citation>
    <scope>NUCLEOTIDE SEQUENCE [LARGE SCALE GENOMIC DNA]</scope>
    <source>
        <strain evidence="1 2">JAM1</strain>
    </source>
</reference>
<evidence type="ECO:0000313" key="1">
    <source>
        <dbReference type="EMBL" id="AFI84676.1"/>
    </source>
</evidence>
<dbReference type="STRING" id="754476.Q7A_1858"/>
<gene>
    <name evidence="1" type="ordered locus">Q7A_1858</name>
</gene>
<reference evidence="1 2" key="2">
    <citation type="journal article" date="2013" name="Int. J. Syst. Evol. Microbiol.">
        <title>Methylophaga nitratireducenticrescens sp. nov. and Methylophaga frappieri sp. nov., isolated from the biofilm of the methanol-fed denitrification system treating the seawater at the Montreal Biodome.</title>
        <authorList>
            <person name="Villeneuve C."/>
            <person name="Martineau C."/>
            <person name="Mauffrey F."/>
            <person name="Villemur R."/>
        </authorList>
    </citation>
    <scope>NUCLEOTIDE SEQUENCE [LARGE SCALE GENOMIC DNA]</scope>
    <source>
        <strain evidence="1 2">JAM1</strain>
    </source>
</reference>
<dbReference type="HOGENOM" id="CLU_027633_0_0_6"/>
<dbReference type="eggNOG" id="COG0863">
    <property type="taxonomic scope" value="Bacteria"/>
</dbReference>
<name>I1XJV7_METNJ</name>
<dbReference type="SUPFAM" id="SSF53335">
    <property type="entry name" value="S-adenosyl-L-methionine-dependent methyltransferases"/>
    <property type="match status" value="2"/>
</dbReference>
<dbReference type="REBASE" id="232164">
    <property type="entry name" value="M.MniGP59ORF8885P"/>
</dbReference>
<sequence>MHISERNIRNFIGSQDLSVPISTAQGVKDVPFQRWFNFKEAFSPQFVIDSIAKTPIKVNEILDPFGGSGTTALTAQLLGITPTTIEVNPFIADLIQSKLQSYDLDSLINDWMDVIRSVEFHDPQLEELYSNGPSTLYKKSGVERWLFKPDVLNRIAQYRMAIEALTDSVNKCLFKVLLGSVLIPLSNVVISGKGRRYRKNWQSRVVASSDVDRLLEKKVNEAIFDISKYSGRRLSNYCLHRGDSRLKLSEVQNSDLVLFSPPYPNTFDYTDIYNVELWVLGYLNSSEENKTLRQNTFRSHVQTKFDVVSPPKSTTLSDTLEKLNAVKEQLWNKQIPNMVGSYFSDIEAILRESQRILTKGGMVGIVIGDSRYANIRIDTARITKEICNNLELSFKEETTIRIMKSSAQQGWAKDLDETALYFVKE</sequence>
<proteinExistence type="predicted"/>
<accession>I1XJV7</accession>
<organism evidence="1 2">
    <name type="scientific">Methylophaga nitratireducenticrescens</name>
    <dbReference type="NCBI Taxonomy" id="754476"/>
    <lineage>
        <taxon>Bacteria</taxon>
        <taxon>Pseudomonadati</taxon>
        <taxon>Pseudomonadota</taxon>
        <taxon>Gammaproteobacteria</taxon>
        <taxon>Thiotrichales</taxon>
        <taxon>Piscirickettsiaceae</taxon>
        <taxon>Methylophaga</taxon>
    </lineage>
</organism>
<dbReference type="PATRIC" id="fig|754476.3.peg.1835"/>
<dbReference type="EMBL" id="CP003390">
    <property type="protein sequence ID" value="AFI84676.1"/>
    <property type="molecule type" value="Genomic_DNA"/>
</dbReference>
<dbReference type="InterPro" id="IPR029063">
    <property type="entry name" value="SAM-dependent_MTases_sf"/>
</dbReference>
<dbReference type="REBASE" id="48179">
    <property type="entry name" value="M.MspJAM1ORF1858P"/>
</dbReference>
<dbReference type="Gene3D" id="3.40.50.150">
    <property type="entry name" value="Vaccinia Virus protein VP39"/>
    <property type="match status" value="2"/>
</dbReference>
<dbReference type="Proteomes" id="UP000009144">
    <property type="component" value="Chromosome"/>
</dbReference>
<dbReference type="KEGG" id="mej:Q7A_1858"/>
<dbReference type="AlphaFoldDB" id="I1XJV7"/>
<dbReference type="OrthoDB" id="5622773at2"/>
<evidence type="ECO:0000313" key="2">
    <source>
        <dbReference type="Proteomes" id="UP000009144"/>
    </source>
</evidence>
<dbReference type="RefSeq" id="WP_014707047.1">
    <property type="nucleotide sequence ID" value="NC_017857.3"/>
</dbReference>